<dbReference type="OrthoDB" id="5739852at2"/>
<keyword evidence="4" id="KW-1185">Reference proteome</keyword>
<dbReference type="PANTHER" id="PTHR38043">
    <property type="entry name" value="PROTEIN HEMX"/>
    <property type="match status" value="1"/>
</dbReference>
<dbReference type="Proteomes" id="UP000196573">
    <property type="component" value="Unassembled WGS sequence"/>
</dbReference>
<organism evidence="3 4">
    <name type="scientific">Parendozoicomonas haliclonae</name>
    <dbReference type="NCBI Taxonomy" id="1960125"/>
    <lineage>
        <taxon>Bacteria</taxon>
        <taxon>Pseudomonadati</taxon>
        <taxon>Pseudomonadota</taxon>
        <taxon>Gammaproteobacteria</taxon>
        <taxon>Oceanospirillales</taxon>
        <taxon>Endozoicomonadaceae</taxon>
        <taxon>Parendozoicomonas</taxon>
    </lineage>
</organism>
<feature type="transmembrane region" description="Helical" evidence="2">
    <location>
        <begin position="46"/>
        <end position="68"/>
    </location>
</feature>
<keyword evidence="2" id="KW-0812">Transmembrane</keyword>
<dbReference type="InterPro" id="IPR007470">
    <property type="entry name" value="HemX"/>
</dbReference>
<gene>
    <name evidence="3" type="primary">hemX</name>
    <name evidence="3" type="ORF">EHSB41UT_02002</name>
</gene>
<feature type="compositionally biased region" description="Polar residues" evidence="1">
    <location>
        <begin position="1"/>
        <end position="19"/>
    </location>
</feature>
<keyword evidence="2" id="KW-1133">Transmembrane helix</keyword>
<evidence type="ECO:0000256" key="1">
    <source>
        <dbReference type="SAM" id="MobiDB-lite"/>
    </source>
</evidence>
<evidence type="ECO:0000313" key="3">
    <source>
        <dbReference type="EMBL" id="SMA45828.1"/>
    </source>
</evidence>
<dbReference type="GO" id="GO:0004851">
    <property type="term" value="F:uroporphyrin-III C-methyltransferase activity"/>
    <property type="evidence" value="ECO:0007669"/>
    <property type="project" value="UniProtKB-EC"/>
</dbReference>
<dbReference type="EC" id="2.1.1.107" evidence="3"/>
<reference evidence="3 4" key="1">
    <citation type="submission" date="2017-03" db="EMBL/GenBank/DDBJ databases">
        <authorList>
            <person name="Afonso C.L."/>
            <person name="Miller P.J."/>
            <person name="Scott M.A."/>
            <person name="Spackman E."/>
            <person name="Goraichik I."/>
            <person name="Dimitrov K.M."/>
            <person name="Suarez D.L."/>
            <person name="Swayne D.E."/>
        </authorList>
    </citation>
    <scope>NUCLEOTIDE SEQUENCE [LARGE SCALE GENOMIC DNA]</scope>
    <source>
        <strain evidence="3">SB41UT1</strain>
    </source>
</reference>
<proteinExistence type="predicted"/>
<sequence length="424" mass="45724">MNDNTPEQTSPVPAEQSSSAATSKEPEKKTKAAPAPAPKASVSKTAVLSLVLSAASLAALGGAGWYGYKTVWPVLSQGTLANQSWVDSQLASNSRTITTQVANREAQISQQIGEVGAQSGRLVTRIDNLDRRLNRLQGADRNDWLLAEAEYLMRLANQRILTMHDLKSAQTLLAQADELLIAVDEYGLFNVRQALAEDMASIRGTADVDITGAWMELNAIANQIDQLPLISDTFASDAMALKPAAAPSEPVSSDTASPASETPAQAPQGIWQQVVVIAQGWGESLVELADEVTTTFAGQFHIRQSSAEDSPALMTPEQEVFLRQNLRLMIEQAQVALLQGRTAIYQASLVEVQQWLDSHFINNSQKMVAIKDALTRLSSVPVEQPVPDISRSLVALKGYVNDKVKQKLPVESVKASETQTGGEQ</sequence>
<feature type="region of interest" description="Disordered" evidence="1">
    <location>
        <begin position="245"/>
        <end position="265"/>
    </location>
</feature>
<name>A0A1X7AIV6_9GAMM</name>
<feature type="region of interest" description="Disordered" evidence="1">
    <location>
        <begin position="1"/>
        <end position="39"/>
    </location>
</feature>
<evidence type="ECO:0000256" key="2">
    <source>
        <dbReference type="SAM" id="Phobius"/>
    </source>
</evidence>
<protein>
    <submittedName>
        <fullName evidence="3">Putative uroporphyrinogen-III C-methyltransferase</fullName>
        <ecNumber evidence="3">2.1.1.107</ecNumber>
    </submittedName>
</protein>
<evidence type="ECO:0000313" key="4">
    <source>
        <dbReference type="Proteomes" id="UP000196573"/>
    </source>
</evidence>
<dbReference type="GO" id="GO:0032259">
    <property type="term" value="P:methylation"/>
    <property type="evidence" value="ECO:0007669"/>
    <property type="project" value="UniProtKB-KW"/>
</dbReference>
<dbReference type="Pfam" id="PF04375">
    <property type="entry name" value="HemX"/>
    <property type="match status" value="1"/>
</dbReference>
<dbReference type="AlphaFoldDB" id="A0A1X7AIV6"/>
<keyword evidence="3" id="KW-0808">Transferase</keyword>
<dbReference type="PANTHER" id="PTHR38043:SF1">
    <property type="entry name" value="PROTEIN HEMX"/>
    <property type="match status" value="1"/>
</dbReference>
<feature type="compositionally biased region" description="Polar residues" evidence="1">
    <location>
        <begin position="250"/>
        <end position="265"/>
    </location>
</feature>
<accession>A0A1X7AIV6</accession>
<keyword evidence="2" id="KW-0472">Membrane</keyword>
<dbReference type="EMBL" id="FWPT01000004">
    <property type="protein sequence ID" value="SMA45828.1"/>
    <property type="molecule type" value="Genomic_DNA"/>
</dbReference>
<dbReference type="RefSeq" id="WP_087109392.1">
    <property type="nucleotide sequence ID" value="NZ_CBCSCN010000002.1"/>
</dbReference>
<keyword evidence="3" id="KW-0489">Methyltransferase</keyword>